<name>A0ABT6USZ8_9GAMM</name>
<evidence type="ECO:0000256" key="6">
    <source>
        <dbReference type="SAM" id="MobiDB-lite"/>
    </source>
</evidence>
<feature type="compositionally biased region" description="Basic and acidic residues" evidence="6">
    <location>
        <begin position="401"/>
        <end position="412"/>
    </location>
</feature>
<accession>A0ABT6USZ8</accession>
<dbReference type="PANTHER" id="PTHR43875">
    <property type="entry name" value="MALTODEXTRIN IMPORT ATP-BINDING PROTEIN MSMX"/>
    <property type="match status" value="1"/>
</dbReference>
<organism evidence="8 9">
    <name type="scientific">Cobetia amphilecti</name>
    <dbReference type="NCBI Taxonomy" id="1055104"/>
    <lineage>
        <taxon>Bacteria</taxon>
        <taxon>Pseudomonadati</taxon>
        <taxon>Pseudomonadota</taxon>
        <taxon>Gammaproteobacteria</taxon>
        <taxon>Oceanospirillales</taxon>
        <taxon>Halomonadaceae</taxon>
        <taxon>Cobetia</taxon>
    </lineage>
</organism>
<evidence type="ECO:0000313" key="8">
    <source>
        <dbReference type="EMBL" id="MDI5885178.1"/>
    </source>
</evidence>
<dbReference type="InterPro" id="IPR015853">
    <property type="entry name" value="ABC_transpr_FbpC"/>
</dbReference>
<dbReference type="InterPro" id="IPR003439">
    <property type="entry name" value="ABC_transporter-like_ATP-bd"/>
</dbReference>
<keyword evidence="2" id="KW-1003">Cell membrane</keyword>
<proteinExistence type="predicted"/>
<keyword evidence="5" id="KW-0472">Membrane</keyword>
<gene>
    <name evidence="8" type="ORF">QLT01_12520</name>
</gene>
<evidence type="ECO:0000313" key="9">
    <source>
        <dbReference type="Proteomes" id="UP001229025"/>
    </source>
</evidence>
<sequence length="412" mass="45749">MAEIHLNDLAHSYLAAPTADSDYAIRRMNHVWQQGGAYALLGPSGCGKSTLLNIISGLLAPSEGEVRFDDRVVNRLPPEERNIAQVFQFPVVYDTMTVFDNLAFPLRNQRQPEHKVQSRVREIAQVLELEDLLTRRASNLTADEKQKVSMGRGLVRDDVAAILFDEPLTVIDPHLKWKLRRKLKQIHEQFNITMVYVTHDQLEASTFADKIAVMYEGRIVQFGTPRELFEDPAHTFVGYFIGSPGMNLASITLESQGVRLGTGEDAPLLHLPRALLATLAERKGELKLGIRPEFVELEANDSSPAAAVPDTREHWLSGQVTLVQDLGTYKVVDLDIGGGCLFKARIEEDAPLPTGRVRLRLPARWQRFYLDEHLLDLSQAGAHDSGEADSLARGESGGFAKGEDDERPGGNA</sequence>
<evidence type="ECO:0000256" key="4">
    <source>
        <dbReference type="ARBA" id="ARBA00022840"/>
    </source>
</evidence>
<dbReference type="InterPro" id="IPR003593">
    <property type="entry name" value="AAA+_ATPase"/>
</dbReference>
<feature type="domain" description="ABC transporter" evidence="7">
    <location>
        <begin position="4"/>
        <end position="241"/>
    </location>
</feature>
<dbReference type="Pfam" id="PF17912">
    <property type="entry name" value="OB_MalK"/>
    <property type="match status" value="1"/>
</dbReference>
<dbReference type="Proteomes" id="UP001229025">
    <property type="component" value="Unassembled WGS sequence"/>
</dbReference>
<evidence type="ECO:0000256" key="5">
    <source>
        <dbReference type="ARBA" id="ARBA00023136"/>
    </source>
</evidence>
<comment type="caution">
    <text evidence="8">The sequence shown here is derived from an EMBL/GenBank/DDBJ whole genome shotgun (WGS) entry which is preliminary data.</text>
</comment>
<dbReference type="EMBL" id="JASCSA010000009">
    <property type="protein sequence ID" value="MDI5885178.1"/>
    <property type="molecule type" value="Genomic_DNA"/>
</dbReference>
<keyword evidence="9" id="KW-1185">Reference proteome</keyword>
<keyword evidence="3" id="KW-0547">Nucleotide-binding</keyword>
<dbReference type="RefSeq" id="WP_284727102.1">
    <property type="nucleotide sequence ID" value="NZ_JASCSA010000009.1"/>
</dbReference>
<dbReference type="GO" id="GO:0005524">
    <property type="term" value="F:ATP binding"/>
    <property type="evidence" value="ECO:0007669"/>
    <property type="project" value="UniProtKB-KW"/>
</dbReference>
<dbReference type="InterPro" id="IPR027417">
    <property type="entry name" value="P-loop_NTPase"/>
</dbReference>
<feature type="region of interest" description="Disordered" evidence="6">
    <location>
        <begin position="381"/>
        <end position="412"/>
    </location>
</feature>
<dbReference type="Gene3D" id="2.40.50.100">
    <property type="match status" value="1"/>
</dbReference>
<dbReference type="Gene3D" id="3.40.50.300">
    <property type="entry name" value="P-loop containing nucleotide triphosphate hydrolases"/>
    <property type="match status" value="1"/>
</dbReference>
<dbReference type="InterPro" id="IPR040582">
    <property type="entry name" value="OB_MalK-like"/>
</dbReference>
<dbReference type="PROSITE" id="PS50893">
    <property type="entry name" value="ABC_TRANSPORTER_2"/>
    <property type="match status" value="1"/>
</dbReference>
<keyword evidence="4 8" id="KW-0067">ATP-binding</keyword>
<dbReference type="InterPro" id="IPR047641">
    <property type="entry name" value="ABC_transpr_MalK/UgpC-like"/>
</dbReference>
<dbReference type="SMART" id="SM00382">
    <property type="entry name" value="AAA"/>
    <property type="match status" value="1"/>
</dbReference>
<evidence type="ECO:0000259" key="7">
    <source>
        <dbReference type="PROSITE" id="PS50893"/>
    </source>
</evidence>
<evidence type="ECO:0000256" key="3">
    <source>
        <dbReference type="ARBA" id="ARBA00022741"/>
    </source>
</evidence>
<dbReference type="Pfam" id="PF00005">
    <property type="entry name" value="ABC_tran"/>
    <property type="match status" value="1"/>
</dbReference>
<dbReference type="PANTHER" id="PTHR43875:SF14">
    <property type="entry name" value="ABC TRANSPORTER ATP-BINDING PROTEIN"/>
    <property type="match status" value="1"/>
</dbReference>
<keyword evidence="1" id="KW-0813">Transport</keyword>
<protein>
    <submittedName>
        <fullName evidence="8">ABC transporter ATP-binding protein</fullName>
    </submittedName>
</protein>
<dbReference type="SUPFAM" id="SSF50331">
    <property type="entry name" value="MOP-like"/>
    <property type="match status" value="1"/>
</dbReference>
<evidence type="ECO:0000256" key="1">
    <source>
        <dbReference type="ARBA" id="ARBA00022448"/>
    </source>
</evidence>
<reference evidence="9" key="1">
    <citation type="submission" date="2023-07" db="EMBL/GenBank/DDBJ databases">
        <title>Genome-based characterization of strain KMM 296 and proposal for reclassification of Cobetia litoralis and Cobetia pacifica, and emended description of the species Cobetia amphilecti and Cobetia marina.</title>
        <authorList>
            <person name="Balabanova L."/>
            <person name="Nedashkovskaya O."/>
        </authorList>
    </citation>
    <scope>NUCLEOTIDE SEQUENCE [LARGE SCALE GENOMIC DNA]</scope>
    <source>
        <strain evidence="9">NRIC 0815</strain>
    </source>
</reference>
<dbReference type="InterPro" id="IPR008995">
    <property type="entry name" value="Mo/tungstate-bd_C_term_dom"/>
</dbReference>
<evidence type="ECO:0000256" key="2">
    <source>
        <dbReference type="ARBA" id="ARBA00022475"/>
    </source>
</evidence>
<dbReference type="CDD" id="cd03259">
    <property type="entry name" value="ABC_Carb_Solutes_like"/>
    <property type="match status" value="1"/>
</dbReference>
<dbReference type="SUPFAM" id="SSF52540">
    <property type="entry name" value="P-loop containing nucleoside triphosphate hydrolases"/>
    <property type="match status" value="1"/>
</dbReference>